<gene>
    <name evidence="2" type="ORF">IEQ34_004731</name>
</gene>
<feature type="transmembrane region" description="Helical" evidence="1">
    <location>
        <begin position="12"/>
        <end position="37"/>
    </location>
</feature>
<organism evidence="2 3">
    <name type="scientific">Dendrobium chrysotoxum</name>
    <name type="common">Orchid</name>
    <dbReference type="NCBI Taxonomy" id="161865"/>
    <lineage>
        <taxon>Eukaryota</taxon>
        <taxon>Viridiplantae</taxon>
        <taxon>Streptophyta</taxon>
        <taxon>Embryophyta</taxon>
        <taxon>Tracheophyta</taxon>
        <taxon>Spermatophyta</taxon>
        <taxon>Magnoliopsida</taxon>
        <taxon>Liliopsida</taxon>
        <taxon>Asparagales</taxon>
        <taxon>Orchidaceae</taxon>
        <taxon>Epidendroideae</taxon>
        <taxon>Malaxideae</taxon>
        <taxon>Dendrobiinae</taxon>
        <taxon>Dendrobium</taxon>
    </lineage>
</organism>
<keyword evidence="1" id="KW-0472">Membrane</keyword>
<evidence type="ECO:0000313" key="2">
    <source>
        <dbReference type="EMBL" id="KAH0467493.1"/>
    </source>
</evidence>
<proteinExistence type="predicted"/>
<feature type="transmembrane region" description="Helical" evidence="1">
    <location>
        <begin position="81"/>
        <end position="100"/>
    </location>
</feature>
<keyword evidence="3" id="KW-1185">Reference proteome</keyword>
<comment type="caution">
    <text evidence="2">The sequence shown here is derived from an EMBL/GenBank/DDBJ whole genome shotgun (WGS) entry which is preliminary data.</text>
</comment>
<protein>
    <submittedName>
        <fullName evidence="2">Uncharacterized protein</fullName>
    </submittedName>
</protein>
<sequence>MIFIWLFMMVPPILTGSIATMVIDIARLVSMFCLFAFPVPLLNFGPPFSTTFPNWASIIPAPGAPTTSFPMTRTSAPRPPASIIMLPIPIITLMPSLIFIDNNRRRSYGAVFIDDVQSSITSDSLEMIRKKFYIPNDVLIIAPKRFDRVYAPPLGFIVVYEITFHAGLRFSPAPKLLEIFKECENVGQHRLSCIYKKCANSQIIFKIEFHAGTIRRSSRKMGEKAFSRSCAILVGVWQKSAFLKLAFIFKQEDLI</sequence>
<evidence type="ECO:0000313" key="3">
    <source>
        <dbReference type="Proteomes" id="UP000775213"/>
    </source>
</evidence>
<keyword evidence="1" id="KW-1133">Transmembrane helix</keyword>
<dbReference type="AlphaFoldDB" id="A0AAV7HJ80"/>
<keyword evidence="1" id="KW-0812">Transmembrane</keyword>
<dbReference type="EMBL" id="JAGFBR010000005">
    <property type="protein sequence ID" value="KAH0467493.1"/>
    <property type="molecule type" value="Genomic_DNA"/>
</dbReference>
<evidence type="ECO:0000256" key="1">
    <source>
        <dbReference type="SAM" id="Phobius"/>
    </source>
</evidence>
<name>A0AAV7HJ80_DENCH</name>
<accession>A0AAV7HJ80</accession>
<reference evidence="2 3" key="1">
    <citation type="journal article" date="2021" name="Hortic Res">
        <title>Chromosome-scale assembly of the Dendrobium chrysotoxum genome enhances the understanding of orchid evolution.</title>
        <authorList>
            <person name="Zhang Y."/>
            <person name="Zhang G.Q."/>
            <person name="Zhang D."/>
            <person name="Liu X.D."/>
            <person name="Xu X.Y."/>
            <person name="Sun W.H."/>
            <person name="Yu X."/>
            <person name="Zhu X."/>
            <person name="Wang Z.W."/>
            <person name="Zhao X."/>
            <person name="Zhong W.Y."/>
            <person name="Chen H."/>
            <person name="Yin W.L."/>
            <person name="Huang T."/>
            <person name="Niu S.C."/>
            <person name="Liu Z.J."/>
        </authorList>
    </citation>
    <scope>NUCLEOTIDE SEQUENCE [LARGE SCALE GENOMIC DNA]</scope>
    <source>
        <strain evidence="2">Lindl</strain>
    </source>
</reference>
<dbReference type="Proteomes" id="UP000775213">
    <property type="component" value="Unassembled WGS sequence"/>
</dbReference>